<evidence type="ECO:0000256" key="6">
    <source>
        <dbReference type="ARBA" id="ARBA00022917"/>
    </source>
</evidence>
<dbReference type="KEGG" id="sual:KDD17_00695"/>
<accession>A0A975JDS0</accession>
<feature type="domain" description="Glutamyl/glutaminyl-tRNA synthetase class Ib catalytic" evidence="9">
    <location>
        <begin position="4"/>
        <end position="309"/>
    </location>
</feature>
<dbReference type="RefSeq" id="WP_212704824.1">
    <property type="nucleotide sequence ID" value="NZ_CP073581.1"/>
</dbReference>
<comment type="subunit">
    <text evidence="8">Monomer.</text>
</comment>
<keyword evidence="3 8" id="KW-0436">Ligase</keyword>
<reference evidence="11" key="1">
    <citation type="submission" date="2021-04" db="EMBL/GenBank/DDBJ databases">
        <title>Complete genome sequence for Sulfitobacter sp. strain JK7-1.</title>
        <authorList>
            <person name="Park S.-J."/>
        </authorList>
    </citation>
    <scope>NUCLEOTIDE SEQUENCE</scope>
    <source>
        <strain evidence="11">JK7-1</strain>
    </source>
</reference>
<evidence type="ECO:0000256" key="8">
    <source>
        <dbReference type="HAMAP-Rule" id="MF_00022"/>
    </source>
</evidence>
<dbReference type="GO" id="GO:0004818">
    <property type="term" value="F:glutamate-tRNA ligase activity"/>
    <property type="evidence" value="ECO:0007669"/>
    <property type="project" value="UniProtKB-UniRule"/>
</dbReference>
<feature type="short sequence motif" description="'HIGH' region" evidence="8">
    <location>
        <begin position="11"/>
        <end position="21"/>
    </location>
</feature>
<evidence type="ECO:0000256" key="2">
    <source>
        <dbReference type="ARBA" id="ARBA00022490"/>
    </source>
</evidence>
<dbReference type="InterPro" id="IPR008925">
    <property type="entry name" value="aa_tRNA-synth_I_cd-bd_sf"/>
</dbReference>
<dbReference type="PRINTS" id="PR00987">
    <property type="entry name" value="TRNASYNTHGLU"/>
</dbReference>
<gene>
    <name evidence="8" type="primary">gltX</name>
    <name evidence="11" type="ORF">KDD17_00695</name>
</gene>
<evidence type="ECO:0000256" key="1">
    <source>
        <dbReference type="ARBA" id="ARBA00007894"/>
    </source>
</evidence>
<dbReference type="NCBIfam" id="TIGR00464">
    <property type="entry name" value="gltX_bact"/>
    <property type="match status" value="1"/>
</dbReference>
<name>A0A975JDS0_9RHOB</name>
<dbReference type="Pfam" id="PF19269">
    <property type="entry name" value="Anticodon_2"/>
    <property type="match status" value="1"/>
</dbReference>
<comment type="caution">
    <text evidence="8">Lacks conserved residue(s) required for the propagation of feature annotation.</text>
</comment>
<dbReference type="GO" id="GO:0005737">
    <property type="term" value="C:cytoplasm"/>
    <property type="evidence" value="ECO:0007669"/>
    <property type="project" value="UniProtKB-SubCell"/>
</dbReference>
<comment type="function">
    <text evidence="8">Catalyzes the attachment of glutamate to tRNA(Glu) in a two-step reaction: glutamate is first activated by ATP to form Glu-AMP and then transferred to the acceptor end of tRNA(Glu).</text>
</comment>
<keyword evidence="2 8" id="KW-0963">Cytoplasm</keyword>
<dbReference type="EMBL" id="CP073581">
    <property type="protein sequence ID" value="QUJ76627.1"/>
    <property type="molecule type" value="Genomic_DNA"/>
</dbReference>
<dbReference type="AlphaFoldDB" id="A0A975JDS0"/>
<evidence type="ECO:0000256" key="3">
    <source>
        <dbReference type="ARBA" id="ARBA00022598"/>
    </source>
</evidence>
<dbReference type="InterPro" id="IPR004527">
    <property type="entry name" value="Glu-tRNA-ligase_bac/mito"/>
</dbReference>
<dbReference type="SUPFAM" id="SSF52374">
    <property type="entry name" value="Nucleotidylyl transferase"/>
    <property type="match status" value="1"/>
</dbReference>
<feature type="domain" description="Aminoacyl-tRNA synthetase class I anticodon-binding" evidence="10">
    <location>
        <begin position="339"/>
        <end position="437"/>
    </location>
</feature>
<dbReference type="SUPFAM" id="SSF48163">
    <property type="entry name" value="An anticodon-binding domain of class I aminoacyl-tRNA synthetases"/>
    <property type="match status" value="1"/>
</dbReference>
<keyword evidence="7 8" id="KW-0030">Aminoacyl-tRNA synthetase</keyword>
<feature type="short sequence motif" description="'KMSKS' region" evidence="8">
    <location>
        <begin position="242"/>
        <end position="246"/>
    </location>
</feature>
<dbReference type="PANTHER" id="PTHR43311:SF2">
    <property type="entry name" value="GLUTAMATE--TRNA LIGASE, MITOCHONDRIAL-RELATED"/>
    <property type="match status" value="1"/>
</dbReference>
<evidence type="ECO:0000259" key="10">
    <source>
        <dbReference type="Pfam" id="PF19269"/>
    </source>
</evidence>
<keyword evidence="5 8" id="KW-0067">ATP-binding</keyword>
<comment type="similarity">
    <text evidence="1 8">Belongs to the class-I aminoacyl-tRNA synthetase family. Glutamate--tRNA ligase type 1 subfamily.</text>
</comment>
<proteinExistence type="inferred from homology"/>
<dbReference type="InterPro" id="IPR049940">
    <property type="entry name" value="GluQ/Sye"/>
</dbReference>
<dbReference type="GO" id="GO:0005524">
    <property type="term" value="F:ATP binding"/>
    <property type="evidence" value="ECO:0007669"/>
    <property type="project" value="UniProtKB-UniRule"/>
</dbReference>
<evidence type="ECO:0000313" key="11">
    <source>
        <dbReference type="EMBL" id="QUJ76627.1"/>
    </source>
</evidence>
<dbReference type="InterPro" id="IPR045462">
    <property type="entry name" value="aa-tRNA-synth_I_cd-bd"/>
</dbReference>
<dbReference type="EC" id="6.1.1.17" evidence="8"/>
<evidence type="ECO:0000259" key="9">
    <source>
        <dbReference type="Pfam" id="PF00749"/>
    </source>
</evidence>
<dbReference type="PANTHER" id="PTHR43311">
    <property type="entry name" value="GLUTAMATE--TRNA LIGASE"/>
    <property type="match status" value="1"/>
</dbReference>
<dbReference type="Gene3D" id="1.10.10.350">
    <property type="match status" value="1"/>
</dbReference>
<evidence type="ECO:0000256" key="7">
    <source>
        <dbReference type="ARBA" id="ARBA00023146"/>
    </source>
</evidence>
<dbReference type="InterPro" id="IPR020751">
    <property type="entry name" value="aa-tRNA-synth_I_codon-bd_sub2"/>
</dbReference>
<dbReference type="PROSITE" id="PS00178">
    <property type="entry name" value="AA_TRNA_LIGASE_I"/>
    <property type="match status" value="1"/>
</dbReference>
<dbReference type="InterPro" id="IPR020058">
    <property type="entry name" value="Glu/Gln-tRNA-synth_Ib_cat-dom"/>
</dbReference>
<keyword evidence="6 8" id="KW-0648">Protein biosynthesis</keyword>
<protein>
    <recommendedName>
        <fullName evidence="8">Glutamate--tRNA ligase</fullName>
        <ecNumber evidence="8">6.1.1.17</ecNumber>
    </recommendedName>
    <alternativeName>
        <fullName evidence="8">Glutamyl-tRNA synthetase</fullName>
        <shortName evidence="8">GluRS</shortName>
    </alternativeName>
</protein>
<evidence type="ECO:0000256" key="4">
    <source>
        <dbReference type="ARBA" id="ARBA00022741"/>
    </source>
</evidence>
<keyword evidence="4 8" id="KW-0547">Nucleotide-binding</keyword>
<dbReference type="Pfam" id="PF00749">
    <property type="entry name" value="tRNA-synt_1c"/>
    <property type="match status" value="1"/>
</dbReference>
<feature type="binding site" evidence="8">
    <location>
        <position position="245"/>
    </location>
    <ligand>
        <name>ATP</name>
        <dbReference type="ChEBI" id="CHEBI:30616"/>
    </ligand>
</feature>
<comment type="subcellular location">
    <subcellularLocation>
        <location evidence="8">Cytoplasm</location>
    </subcellularLocation>
</comment>
<dbReference type="GO" id="GO:0006424">
    <property type="term" value="P:glutamyl-tRNA aminoacylation"/>
    <property type="evidence" value="ECO:0007669"/>
    <property type="project" value="UniProtKB-UniRule"/>
</dbReference>
<keyword evidence="12" id="KW-1185">Reference proteome</keyword>
<dbReference type="InterPro" id="IPR000924">
    <property type="entry name" value="Glu/Gln-tRNA-synth"/>
</dbReference>
<dbReference type="GO" id="GO:0000049">
    <property type="term" value="F:tRNA binding"/>
    <property type="evidence" value="ECO:0007669"/>
    <property type="project" value="InterPro"/>
</dbReference>
<dbReference type="InterPro" id="IPR014729">
    <property type="entry name" value="Rossmann-like_a/b/a_fold"/>
</dbReference>
<dbReference type="HAMAP" id="MF_00022">
    <property type="entry name" value="Glu_tRNA_synth_type1"/>
    <property type="match status" value="1"/>
</dbReference>
<evidence type="ECO:0000313" key="12">
    <source>
        <dbReference type="Proteomes" id="UP000683291"/>
    </source>
</evidence>
<dbReference type="Gene3D" id="3.40.50.620">
    <property type="entry name" value="HUPs"/>
    <property type="match status" value="1"/>
</dbReference>
<evidence type="ECO:0000256" key="5">
    <source>
        <dbReference type="ARBA" id="ARBA00022840"/>
    </source>
</evidence>
<dbReference type="Proteomes" id="UP000683291">
    <property type="component" value="Chromosome 1"/>
</dbReference>
<sequence length="446" mass="49478">MSDKVITRFAPSPTGWIHVGNLRTALMNYLISQQQGGEFILRIDDTDQNRSKEEYVDGIKRDLEWLGITWDRVERQSARLEKYEEAAEKLREMGRFYEAFETPTELDLKRKKQLNMGRPPVYDRAALNLSDAERDALRAERGAGAWRFKLNQSRTVWQDGILGEVSIDGASVSDPVLIRADGQILYTLASVVDDTEMGVTHVVRGSDHVTNTGTQIQIMEALGGTPPSFAHHSLLTDPQGGALSKRLGTLALKDLREQGIAPQALLSLMSRLGSSDPVELRVEMQELIDGFDISRFGSAPTKFDAEDLKPLTARYLQTLSAADVSDEIAALGVPADQAERFWAVTRENITTLHDLEGWWTLFTQGADPVIADEDREFVAQALELLPVGAFDDDTWASWTAAVKEKTGRKGKGLFMPLRHALTGMPNGPDMGQMMPLLQVVKARDAV</sequence>
<organism evidence="11 12">
    <name type="scientific">Sulfitobacter albidus</name>
    <dbReference type="NCBI Taxonomy" id="2829501"/>
    <lineage>
        <taxon>Bacteria</taxon>
        <taxon>Pseudomonadati</taxon>
        <taxon>Pseudomonadota</taxon>
        <taxon>Alphaproteobacteria</taxon>
        <taxon>Rhodobacterales</taxon>
        <taxon>Roseobacteraceae</taxon>
        <taxon>Sulfitobacter</taxon>
    </lineage>
</organism>
<dbReference type="InterPro" id="IPR001412">
    <property type="entry name" value="aa-tRNA-synth_I_CS"/>
</dbReference>
<comment type="catalytic activity">
    <reaction evidence="8">
        <text>tRNA(Glu) + L-glutamate + ATP = L-glutamyl-tRNA(Glu) + AMP + diphosphate</text>
        <dbReference type="Rhea" id="RHEA:23540"/>
        <dbReference type="Rhea" id="RHEA-COMP:9663"/>
        <dbReference type="Rhea" id="RHEA-COMP:9680"/>
        <dbReference type="ChEBI" id="CHEBI:29985"/>
        <dbReference type="ChEBI" id="CHEBI:30616"/>
        <dbReference type="ChEBI" id="CHEBI:33019"/>
        <dbReference type="ChEBI" id="CHEBI:78442"/>
        <dbReference type="ChEBI" id="CHEBI:78520"/>
        <dbReference type="ChEBI" id="CHEBI:456215"/>
        <dbReference type="EC" id="6.1.1.17"/>
    </reaction>
</comment>